<evidence type="ECO:0000313" key="2">
    <source>
        <dbReference type="EMBL" id="RGE63551.1"/>
    </source>
</evidence>
<dbReference type="GeneID" id="97986493"/>
<name>A0A3E3IXS1_9FIRM</name>
<evidence type="ECO:0000259" key="1">
    <source>
        <dbReference type="Pfam" id="PF09951"/>
    </source>
</evidence>
<evidence type="ECO:0000313" key="5">
    <source>
        <dbReference type="Proteomes" id="UP000261166"/>
    </source>
</evidence>
<evidence type="ECO:0000313" key="3">
    <source>
        <dbReference type="EMBL" id="RGE71894.1"/>
    </source>
</evidence>
<dbReference type="Proteomes" id="UP000261166">
    <property type="component" value="Unassembled WGS sequence"/>
</dbReference>
<dbReference type="Pfam" id="PF09951">
    <property type="entry name" value="Imm33"/>
    <property type="match status" value="1"/>
</dbReference>
<dbReference type="EMBL" id="QVLU01000008">
    <property type="protein sequence ID" value="RGE71894.1"/>
    <property type="molecule type" value="Genomic_DNA"/>
</dbReference>
<evidence type="ECO:0000313" key="4">
    <source>
        <dbReference type="Proteomes" id="UP000260812"/>
    </source>
</evidence>
<dbReference type="OrthoDB" id="9789980at2"/>
<dbReference type="Proteomes" id="UP000260812">
    <property type="component" value="Unassembled WGS sequence"/>
</dbReference>
<feature type="domain" description="Immunity protein Imm33" evidence="1">
    <location>
        <begin position="27"/>
        <end position="100"/>
    </location>
</feature>
<proteinExistence type="predicted"/>
<dbReference type="InterPro" id="IPR025335">
    <property type="entry name" value="DUF4241"/>
</dbReference>
<dbReference type="RefSeq" id="WP_117530774.1">
    <property type="nucleotide sequence ID" value="NZ_QVLU01000008.1"/>
</dbReference>
<accession>A0A3E3IXS1</accession>
<organism evidence="3 5">
    <name type="scientific">Eisenbergiella massiliensis</name>
    <dbReference type="NCBI Taxonomy" id="1720294"/>
    <lineage>
        <taxon>Bacteria</taxon>
        <taxon>Bacillati</taxon>
        <taxon>Bacillota</taxon>
        <taxon>Clostridia</taxon>
        <taxon>Lachnospirales</taxon>
        <taxon>Lachnospiraceae</taxon>
        <taxon>Eisenbergiella</taxon>
    </lineage>
</organism>
<dbReference type="Pfam" id="PF14025">
    <property type="entry name" value="DUF4241"/>
    <property type="match status" value="1"/>
</dbReference>
<keyword evidence="4" id="KW-1185">Reference proteome</keyword>
<dbReference type="AlphaFoldDB" id="A0A3E3IXS1"/>
<dbReference type="InterPro" id="IPR018689">
    <property type="entry name" value="Imm33_dom"/>
</dbReference>
<sequence length="360" mass="40297">MALFNKKKNEPPPKEMKQYITGAGGTIVSKSILEGTSKLKWLFRENSEYGNGWVALGDTDTQEYVDNPDNMTIVDFNTLANIEPAVVNVFYMPVGSDLELCSDPSGNYFLDTRDGKEIREPVKHPVQLAFEKNLKFLNQDNYPSEFFQGLFQTGGRLETFIPGNADFPTGEVVLADPLAYLGGEYATYLDRKVPAGSYPLELAVLHSELAGLRIAAARLIVSDSPAVRYEIAMPKGKKPEELGQPGVWTLFGVDTGLACCTDVKIGEEYRDFFAQWHKENPGKNRYDDYFAALFEESRRKFPHVQNQGGSFLSWQLPRTGHHVIMFASGMGDGIYSAYWGLDSDGEVTELIMPFMNPEFF</sequence>
<comment type="caution">
    <text evidence="3">The sequence shown here is derived from an EMBL/GenBank/DDBJ whole genome shotgun (WGS) entry which is preliminary data.</text>
</comment>
<reference evidence="3 5" key="1">
    <citation type="submission" date="2018-08" db="EMBL/GenBank/DDBJ databases">
        <title>A genome reference for cultivated species of the human gut microbiota.</title>
        <authorList>
            <person name="Zou Y."/>
            <person name="Xue W."/>
            <person name="Luo G."/>
        </authorList>
    </citation>
    <scope>NUCLEOTIDE SEQUENCE [LARGE SCALE GENOMIC DNA]</scope>
    <source>
        <strain evidence="3 5">AF26-4BH</strain>
        <strain evidence="2">TF05-5AC</strain>
    </source>
</reference>
<protein>
    <submittedName>
        <fullName evidence="3">DUF2185 domain-containing protein</fullName>
    </submittedName>
</protein>
<gene>
    <name evidence="3" type="ORF">DWY69_10470</name>
    <name evidence="2" type="ORF">DXC51_06265</name>
</gene>
<dbReference type="EMBL" id="QVLV01000003">
    <property type="protein sequence ID" value="RGE63551.1"/>
    <property type="molecule type" value="Genomic_DNA"/>
</dbReference>